<gene>
    <name evidence="1" type="ORF">G3569_17710</name>
</gene>
<evidence type="ECO:0000313" key="2">
    <source>
        <dbReference type="Proteomes" id="UP000479132"/>
    </source>
</evidence>
<dbReference type="EMBL" id="JAALLS010000040">
    <property type="protein sequence ID" value="NGP90200.1"/>
    <property type="molecule type" value="Genomic_DNA"/>
</dbReference>
<dbReference type="Proteomes" id="UP000479132">
    <property type="component" value="Unassembled WGS sequence"/>
</dbReference>
<organism evidence="1 2">
    <name type="scientific">Fodinibius halophilus</name>
    <dbReference type="NCBI Taxonomy" id="1736908"/>
    <lineage>
        <taxon>Bacteria</taxon>
        <taxon>Pseudomonadati</taxon>
        <taxon>Balneolota</taxon>
        <taxon>Balneolia</taxon>
        <taxon>Balneolales</taxon>
        <taxon>Balneolaceae</taxon>
        <taxon>Fodinibius</taxon>
    </lineage>
</organism>
<evidence type="ECO:0000313" key="1">
    <source>
        <dbReference type="EMBL" id="NGP90200.1"/>
    </source>
</evidence>
<dbReference type="RefSeq" id="WP_165271424.1">
    <property type="nucleotide sequence ID" value="NZ_JAALLS010000040.1"/>
</dbReference>
<accession>A0A6M1TPE9</accession>
<keyword evidence="2" id="KW-1185">Reference proteome</keyword>
<proteinExistence type="predicted"/>
<sequence length="145" mass="16250">MSTEQSNPISFGLESFEVLSYSFEKPEKNIRKDRIGYNIQFRTGGNPDNNQFWIDIKATGQYGKQDPIVLGEIVTRSVFYLEDSETLFNEDGTITIPDQVITTLLSISYSTTRGAFATKAEGNILSEAIMPLVDPKQLLASRETE</sequence>
<comment type="caution">
    <text evidence="1">The sequence shown here is derived from an EMBL/GenBank/DDBJ whole genome shotgun (WGS) entry which is preliminary data.</text>
</comment>
<protein>
    <recommendedName>
        <fullName evidence="3">Preprotein translocase subunit SecB</fullName>
    </recommendedName>
</protein>
<reference evidence="1 2" key="1">
    <citation type="submission" date="2020-02" db="EMBL/GenBank/DDBJ databases">
        <title>Aliifodinibius halophilus 2W32, complete genome.</title>
        <authorList>
            <person name="Li Y."/>
            <person name="Wu S."/>
        </authorList>
    </citation>
    <scope>NUCLEOTIDE SEQUENCE [LARGE SCALE GENOMIC DNA]</scope>
    <source>
        <strain evidence="1 2">2W32</strain>
    </source>
</reference>
<name>A0A6M1TPE9_9BACT</name>
<evidence type="ECO:0008006" key="3">
    <source>
        <dbReference type="Google" id="ProtNLM"/>
    </source>
</evidence>
<dbReference type="AlphaFoldDB" id="A0A6M1TPE9"/>